<dbReference type="EMBL" id="MKFU01000023">
    <property type="protein sequence ID" value="OHY91049.1"/>
    <property type="molecule type" value="Genomic_DNA"/>
</dbReference>
<dbReference type="Proteomes" id="UP000179934">
    <property type="component" value="Unassembled WGS sequence"/>
</dbReference>
<dbReference type="InterPro" id="IPR036388">
    <property type="entry name" value="WH-like_DNA-bd_sf"/>
</dbReference>
<dbReference type="InterPro" id="IPR001867">
    <property type="entry name" value="OmpR/PhoB-type_DNA-bd"/>
</dbReference>
<dbReference type="SUPFAM" id="SSF46894">
    <property type="entry name" value="C-terminal effector domain of the bipartite response regulators"/>
    <property type="match status" value="1"/>
</dbReference>
<evidence type="ECO:0000259" key="3">
    <source>
        <dbReference type="PROSITE" id="PS51755"/>
    </source>
</evidence>
<dbReference type="AlphaFoldDB" id="A0A1S2CSC3"/>
<sequence>MVDNEAIEISKNEIFLINESIVFNRISSELSHDSKCIKLAYTEANILLMLISNKNSIITRERLIEFSWGDRVVTDSSLAKSISNLRKALRTLGQNDDCIITVPRLGYRFTLEAHAIEHTDSPNAFSNETQLHSNNQNKSTYHTLTAINSNHEWFNKIINSIWEIKTQALIFTSLCMLVMSGYNLLWHIDHDLSKKYIAHGYEEKKININGSNYTIVKKKEQVITDDISSIISLASSNSIIFIQNDNGVYNISVSIRNHTSSFSFKETNIERAKCQIKSILSKESLVCEH</sequence>
<dbReference type="STRING" id="646.BJD16_03620"/>
<reference evidence="4 5" key="1">
    <citation type="submission" date="2016-09" db="EMBL/GenBank/DDBJ databases">
        <title>Draft Genome Sequence of Aeromonas sobria Strain 08005, Isolated from Sick Rana catesbeiana.</title>
        <authorList>
            <person name="Yang Q."/>
        </authorList>
    </citation>
    <scope>NUCLEOTIDE SEQUENCE [LARGE SCALE GENOMIC DNA]</scope>
    <source>
        <strain evidence="4 5">08005</strain>
    </source>
</reference>
<dbReference type="SMART" id="SM00862">
    <property type="entry name" value="Trans_reg_C"/>
    <property type="match status" value="1"/>
</dbReference>
<dbReference type="RefSeq" id="WP_042020027.1">
    <property type="nucleotide sequence ID" value="NZ_CDBW01000016.1"/>
</dbReference>
<accession>A0A1S2CSC3</accession>
<protein>
    <recommendedName>
        <fullName evidence="3">OmpR/PhoB-type domain-containing protein</fullName>
    </recommendedName>
</protein>
<dbReference type="PROSITE" id="PS51755">
    <property type="entry name" value="OMPR_PHOB"/>
    <property type="match status" value="1"/>
</dbReference>
<feature type="DNA-binding region" description="OmpR/PhoB-type" evidence="2">
    <location>
        <begin position="12"/>
        <end position="111"/>
    </location>
</feature>
<feature type="domain" description="OmpR/PhoB-type" evidence="3">
    <location>
        <begin position="12"/>
        <end position="111"/>
    </location>
</feature>
<dbReference type="Gene3D" id="1.10.10.10">
    <property type="entry name" value="Winged helix-like DNA-binding domain superfamily/Winged helix DNA-binding domain"/>
    <property type="match status" value="1"/>
</dbReference>
<evidence type="ECO:0000256" key="1">
    <source>
        <dbReference type="ARBA" id="ARBA00023125"/>
    </source>
</evidence>
<dbReference type="Pfam" id="PF00486">
    <property type="entry name" value="Trans_reg_C"/>
    <property type="match status" value="1"/>
</dbReference>
<dbReference type="CDD" id="cd00383">
    <property type="entry name" value="trans_reg_C"/>
    <property type="match status" value="1"/>
</dbReference>
<proteinExistence type="predicted"/>
<dbReference type="GO" id="GO:0003677">
    <property type="term" value="F:DNA binding"/>
    <property type="evidence" value="ECO:0007669"/>
    <property type="project" value="UniProtKB-UniRule"/>
</dbReference>
<dbReference type="GeneID" id="58921853"/>
<name>A0A1S2CSC3_AERSO</name>
<keyword evidence="1 2" id="KW-0238">DNA-binding</keyword>
<evidence type="ECO:0000313" key="5">
    <source>
        <dbReference type="Proteomes" id="UP000179934"/>
    </source>
</evidence>
<dbReference type="InterPro" id="IPR016032">
    <property type="entry name" value="Sig_transdc_resp-reg_C-effctor"/>
</dbReference>
<comment type="caution">
    <text evidence="4">The sequence shown here is derived from an EMBL/GenBank/DDBJ whole genome shotgun (WGS) entry which is preliminary data.</text>
</comment>
<gene>
    <name evidence="4" type="ORF">BJD16_03620</name>
</gene>
<dbReference type="OrthoDB" id="8430416at2"/>
<organism evidence="4 5">
    <name type="scientific">Aeromonas sobria</name>
    <dbReference type="NCBI Taxonomy" id="646"/>
    <lineage>
        <taxon>Bacteria</taxon>
        <taxon>Pseudomonadati</taxon>
        <taxon>Pseudomonadota</taxon>
        <taxon>Gammaproteobacteria</taxon>
        <taxon>Aeromonadales</taxon>
        <taxon>Aeromonadaceae</taxon>
        <taxon>Aeromonas</taxon>
    </lineage>
</organism>
<evidence type="ECO:0000313" key="4">
    <source>
        <dbReference type="EMBL" id="OHY91049.1"/>
    </source>
</evidence>
<dbReference type="GO" id="GO:0000160">
    <property type="term" value="P:phosphorelay signal transduction system"/>
    <property type="evidence" value="ECO:0007669"/>
    <property type="project" value="InterPro"/>
</dbReference>
<evidence type="ECO:0000256" key="2">
    <source>
        <dbReference type="PROSITE-ProRule" id="PRU01091"/>
    </source>
</evidence>
<dbReference type="GO" id="GO:0006355">
    <property type="term" value="P:regulation of DNA-templated transcription"/>
    <property type="evidence" value="ECO:0007669"/>
    <property type="project" value="InterPro"/>
</dbReference>